<name>A0AC60P334_IXOPE</name>
<evidence type="ECO:0000313" key="2">
    <source>
        <dbReference type="Proteomes" id="UP000805193"/>
    </source>
</evidence>
<reference evidence="1 2" key="1">
    <citation type="journal article" date="2020" name="Cell">
        <title>Large-Scale Comparative Analyses of Tick Genomes Elucidate Their Genetic Diversity and Vector Capacities.</title>
        <authorList>
            <consortium name="Tick Genome and Microbiome Consortium (TIGMIC)"/>
            <person name="Jia N."/>
            <person name="Wang J."/>
            <person name="Shi W."/>
            <person name="Du L."/>
            <person name="Sun Y."/>
            <person name="Zhan W."/>
            <person name="Jiang J.F."/>
            <person name="Wang Q."/>
            <person name="Zhang B."/>
            <person name="Ji P."/>
            <person name="Bell-Sakyi L."/>
            <person name="Cui X.M."/>
            <person name="Yuan T.T."/>
            <person name="Jiang B.G."/>
            <person name="Yang W.F."/>
            <person name="Lam T.T."/>
            <person name="Chang Q.C."/>
            <person name="Ding S.J."/>
            <person name="Wang X.J."/>
            <person name="Zhu J.G."/>
            <person name="Ruan X.D."/>
            <person name="Zhao L."/>
            <person name="Wei J.T."/>
            <person name="Ye R.Z."/>
            <person name="Que T.C."/>
            <person name="Du C.H."/>
            <person name="Zhou Y.H."/>
            <person name="Cheng J.X."/>
            <person name="Dai P.F."/>
            <person name="Guo W.B."/>
            <person name="Han X.H."/>
            <person name="Huang E.J."/>
            <person name="Li L.F."/>
            <person name="Wei W."/>
            <person name="Gao Y.C."/>
            <person name="Liu J.Z."/>
            <person name="Shao H.Z."/>
            <person name="Wang X."/>
            <person name="Wang C.C."/>
            <person name="Yang T.C."/>
            <person name="Huo Q.B."/>
            <person name="Li W."/>
            <person name="Chen H.Y."/>
            <person name="Chen S.E."/>
            <person name="Zhou L.G."/>
            <person name="Ni X.B."/>
            <person name="Tian J.H."/>
            <person name="Sheng Y."/>
            <person name="Liu T."/>
            <person name="Pan Y.S."/>
            <person name="Xia L.Y."/>
            <person name="Li J."/>
            <person name="Zhao F."/>
            <person name="Cao W.C."/>
        </authorList>
    </citation>
    <scope>NUCLEOTIDE SEQUENCE [LARGE SCALE GENOMIC DNA]</scope>
    <source>
        <strain evidence="1">Iper-2018</strain>
    </source>
</reference>
<dbReference type="Proteomes" id="UP000805193">
    <property type="component" value="Unassembled WGS sequence"/>
</dbReference>
<accession>A0AC60P334</accession>
<keyword evidence="2" id="KW-1185">Reference proteome</keyword>
<sequence length="295" mass="32538">MDKYEKVQVVGRGAFGVVCLYRERSSGRPVAIKHISVQQMSREEREQSLNEARVLAMLHHPNIVACYHSFLEDDQSLAIVMEYAPGGTLHDYLRRRGQAPLPEQQVLSFLGQIVLALEHVHSKQILHRDLKSQNLLLDRHRVLVKVGDFGISKVLSSRSKAHSLVGTPNNISPEICVGKPYNQKSDIWALGCVLYELLTLRNPFEGSSVGDVLMKVMRGSYASPGEACPAGPRRLLGRLLQREPSLRPSARQLLAHPVLLPTVARLALSAGALSPGARPWEASCPDSGRPATARQ</sequence>
<protein>
    <submittedName>
        <fullName evidence="1">Uncharacterized protein</fullName>
    </submittedName>
</protein>
<gene>
    <name evidence="1" type="ORF">HPB47_009126</name>
</gene>
<evidence type="ECO:0000313" key="1">
    <source>
        <dbReference type="EMBL" id="KAG0413736.1"/>
    </source>
</evidence>
<comment type="caution">
    <text evidence="1">The sequence shown here is derived from an EMBL/GenBank/DDBJ whole genome shotgun (WGS) entry which is preliminary data.</text>
</comment>
<dbReference type="EMBL" id="JABSTQ010011237">
    <property type="protein sequence ID" value="KAG0413736.1"/>
    <property type="molecule type" value="Genomic_DNA"/>
</dbReference>
<organism evidence="1 2">
    <name type="scientific">Ixodes persulcatus</name>
    <name type="common">Taiga tick</name>
    <dbReference type="NCBI Taxonomy" id="34615"/>
    <lineage>
        <taxon>Eukaryota</taxon>
        <taxon>Metazoa</taxon>
        <taxon>Ecdysozoa</taxon>
        <taxon>Arthropoda</taxon>
        <taxon>Chelicerata</taxon>
        <taxon>Arachnida</taxon>
        <taxon>Acari</taxon>
        <taxon>Parasitiformes</taxon>
        <taxon>Ixodida</taxon>
        <taxon>Ixodoidea</taxon>
        <taxon>Ixodidae</taxon>
        <taxon>Ixodinae</taxon>
        <taxon>Ixodes</taxon>
    </lineage>
</organism>
<proteinExistence type="predicted"/>